<keyword evidence="4" id="KW-0325">Glycoprotein</keyword>
<accession>A0A833R2R4</accession>
<organism evidence="10 11">
    <name type="scientific">Carex littledalei</name>
    <dbReference type="NCBI Taxonomy" id="544730"/>
    <lineage>
        <taxon>Eukaryota</taxon>
        <taxon>Viridiplantae</taxon>
        <taxon>Streptophyta</taxon>
        <taxon>Embryophyta</taxon>
        <taxon>Tracheophyta</taxon>
        <taxon>Spermatophyta</taxon>
        <taxon>Magnoliopsida</taxon>
        <taxon>Liliopsida</taxon>
        <taxon>Poales</taxon>
        <taxon>Cyperaceae</taxon>
        <taxon>Cyperoideae</taxon>
        <taxon>Cariceae</taxon>
        <taxon>Carex</taxon>
        <taxon>Carex subgen. Euthyceras</taxon>
    </lineage>
</organism>
<keyword evidence="8" id="KW-0732">Signal</keyword>
<reference evidence="10" key="1">
    <citation type="submission" date="2020-01" db="EMBL/GenBank/DDBJ databases">
        <title>Genome sequence of Kobresia littledalei, the first chromosome-level genome in the family Cyperaceae.</title>
        <authorList>
            <person name="Qu G."/>
        </authorList>
    </citation>
    <scope>NUCLEOTIDE SEQUENCE</scope>
    <source>
        <strain evidence="10">C.B.Clarke</strain>
        <tissue evidence="10">Leaf</tissue>
    </source>
</reference>
<keyword evidence="11" id="KW-1185">Reference proteome</keyword>
<keyword evidence="3" id="KW-1015">Disulfide bond</keyword>
<keyword evidence="2 8" id="KW-0378">Hydrolase</keyword>
<evidence type="ECO:0000256" key="2">
    <source>
        <dbReference type="ARBA" id="ARBA00022801"/>
    </source>
</evidence>
<dbReference type="AlphaFoldDB" id="A0A833R2R4"/>
<feature type="active site" description="Nucleophile" evidence="6">
    <location>
        <position position="102"/>
    </location>
</feature>
<dbReference type="InterPro" id="IPR013320">
    <property type="entry name" value="ConA-like_dom_sf"/>
</dbReference>
<dbReference type="GO" id="GO:0004553">
    <property type="term" value="F:hydrolase activity, hydrolyzing O-glycosyl compounds"/>
    <property type="evidence" value="ECO:0007669"/>
    <property type="project" value="InterPro"/>
</dbReference>
<feature type="chain" id="PRO_5033105435" description="Xyloglucan endotransglucosylase/hydrolase" evidence="8">
    <location>
        <begin position="18"/>
        <end position="293"/>
    </location>
</feature>
<comment type="similarity">
    <text evidence="8">Belongs to the glycosyl hydrolase 16 family.</text>
</comment>
<evidence type="ECO:0000256" key="4">
    <source>
        <dbReference type="ARBA" id="ARBA00023180"/>
    </source>
</evidence>
<name>A0A833R2R4_9POAL</name>
<keyword evidence="8" id="KW-0961">Cell wall biogenesis/degradation</keyword>
<feature type="domain" description="GH16" evidence="9">
    <location>
        <begin position="2"/>
        <end position="219"/>
    </location>
</feature>
<dbReference type="GO" id="GO:0010411">
    <property type="term" value="P:xyloglucan metabolic process"/>
    <property type="evidence" value="ECO:0007669"/>
    <property type="project" value="InterPro"/>
</dbReference>
<comment type="function">
    <text evidence="8">Catalyzes xyloglucan endohydrolysis (XEH) and/or endotransglycosylation (XET). Cleaves and religates xyloglucan polymers, an essential constituent of the primary cell wall, and thereby participates in cell wall construction of growing tissues.</text>
</comment>
<sequence>MATAKVLFLALISLVALQQVLVNATFASNMKCTWGKDNCLINDDSAKLILNKWSGASIQGINQFIYGYIDMRIKLVSGNAAAVVTTYYTSSEMKEVNDYHDEIDFEFLGNETGNGNYYTLHTNIFVNGVGNKEEQFRMSWYDPTTDYHNYTIFWNPYMVVWSVDGAVIRVFKNYEDQGIPFPKYKPQRVYSSIWNADDWACQGGKIKTNYTYQPFVANYLSYQEKSCLYAGPKSVQTCNDPSNWFFNSQYKQLTQTQIDTMKSIRNKYLVYNYCTDTKRFNGSFPAECSLPMY</sequence>
<dbReference type="EMBL" id="SWLB01000001">
    <property type="protein sequence ID" value="KAF3341420.1"/>
    <property type="molecule type" value="Genomic_DNA"/>
</dbReference>
<evidence type="ECO:0000256" key="7">
    <source>
        <dbReference type="PIRSR" id="PIRSR005604-2"/>
    </source>
</evidence>
<evidence type="ECO:0000256" key="8">
    <source>
        <dbReference type="RuleBase" id="RU361120"/>
    </source>
</evidence>
<evidence type="ECO:0000313" key="11">
    <source>
        <dbReference type="Proteomes" id="UP000623129"/>
    </source>
</evidence>
<dbReference type="Gene3D" id="2.60.120.200">
    <property type="match status" value="1"/>
</dbReference>
<dbReference type="InterPro" id="IPR010713">
    <property type="entry name" value="XET_C"/>
</dbReference>
<gene>
    <name evidence="10" type="ORF">FCM35_KLT00058</name>
</gene>
<dbReference type="InterPro" id="IPR008263">
    <property type="entry name" value="GH16_AS"/>
</dbReference>
<dbReference type="InterPro" id="IPR016455">
    <property type="entry name" value="XTH"/>
</dbReference>
<evidence type="ECO:0000256" key="3">
    <source>
        <dbReference type="ARBA" id="ARBA00023157"/>
    </source>
</evidence>
<keyword evidence="5 8" id="KW-0326">Glycosidase</keyword>
<dbReference type="InterPro" id="IPR044791">
    <property type="entry name" value="Beta-glucanase/XTH"/>
</dbReference>
<evidence type="ECO:0000256" key="5">
    <source>
        <dbReference type="ARBA" id="ARBA00023295"/>
    </source>
</evidence>
<comment type="PTM">
    <text evidence="8">Contains at least one intrachain disulfide bond essential for its enzymatic activity.</text>
</comment>
<dbReference type="OrthoDB" id="4781at2759"/>
<keyword evidence="1 8" id="KW-0808">Transferase</keyword>
<dbReference type="GO" id="GO:0016762">
    <property type="term" value="F:xyloglucan:xyloglucosyl transferase activity"/>
    <property type="evidence" value="ECO:0007669"/>
    <property type="project" value="UniProtKB-EC"/>
</dbReference>
<dbReference type="SUPFAM" id="SSF49899">
    <property type="entry name" value="Concanavalin A-like lectins/glucanases"/>
    <property type="match status" value="1"/>
</dbReference>
<feature type="glycosylation site" description="N-linked (GlcNAc...) asparagine" evidence="7">
    <location>
        <position position="110"/>
    </location>
</feature>
<dbReference type="GO" id="GO:0071555">
    <property type="term" value="P:cell wall organization"/>
    <property type="evidence" value="ECO:0007669"/>
    <property type="project" value="UniProtKB-KW"/>
</dbReference>
<feature type="signal peptide" evidence="8">
    <location>
        <begin position="1"/>
        <end position="17"/>
    </location>
</feature>
<dbReference type="GO" id="GO:0048046">
    <property type="term" value="C:apoplast"/>
    <property type="evidence" value="ECO:0007669"/>
    <property type="project" value="UniProtKB-SubCell"/>
</dbReference>
<comment type="subcellular location">
    <subcellularLocation>
        <location evidence="8">Secreted</location>
        <location evidence="8">Cell wall</location>
    </subcellularLocation>
    <subcellularLocation>
        <location evidence="8">Secreted</location>
        <location evidence="8">Extracellular space</location>
        <location evidence="8">Apoplast</location>
    </subcellularLocation>
</comment>
<keyword evidence="8" id="KW-0964">Secreted</keyword>
<dbReference type="InterPro" id="IPR000757">
    <property type="entry name" value="Beta-glucanase-like"/>
</dbReference>
<dbReference type="Pfam" id="PF06955">
    <property type="entry name" value="XET_C"/>
    <property type="match status" value="1"/>
</dbReference>
<dbReference type="EC" id="2.4.1.207" evidence="8"/>
<evidence type="ECO:0000256" key="1">
    <source>
        <dbReference type="ARBA" id="ARBA00022679"/>
    </source>
</evidence>
<proteinExistence type="inferred from homology"/>
<dbReference type="GO" id="GO:0042546">
    <property type="term" value="P:cell wall biogenesis"/>
    <property type="evidence" value="ECO:0007669"/>
    <property type="project" value="InterPro"/>
</dbReference>
<keyword evidence="8" id="KW-0134">Cell wall</keyword>
<dbReference type="Pfam" id="PF00722">
    <property type="entry name" value="Glyco_hydro_16"/>
    <property type="match status" value="1"/>
</dbReference>
<comment type="caution">
    <text evidence="10">The sequence shown here is derived from an EMBL/GenBank/DDBJ whole genome shotgun (WGS) entry which is preliminary data.</text>
</comment>
<protein>
    <recommendedName>
        <fullName evidence="8">Xyloglucan endotransglucosylase/hydrolase</fullName>
        <ecNumber evidence="8">2.4.1.207</ecNumber>
    </recommendedName>
</protein>
<feature type="active site" description="Nucleophile" evidence="6">
    <location>
        <position position="106"/>
    </location>
</feature>
<dbReference type="PIRSF" id="PIRSF005604">
    <property type="entry name" value="XET"/>
    <property type="match status" value="1"/>
</dbReference>
<evidence type="ECO:0000256" key="6">
    <source>
        <dbReference type="PIRSR" id="PIRSR005604-1"/>
    </source>
</evidence>
<dbReference type="PROSITE" id="PS51762">
    <property type="entry name" value="GH16_2"/>
    <property type="match status" value="1"/>
</dbReference>
<dbReference type="PROSITE" id="PS01034">
    <property type="entry name" value="GH16_1"/>
    <property type="match status" value="1"/>
</dbReference>
<keyword evidence="8" id="KW-0052">Apoplast</keyword>
<dbReference type="PANTHER" id="PTHR31062">
    <property type="entry name" value="XYLOGLUCAN ENDOTRANSGLUCOSYLASE/HYDROLASE PROTEIN 8-RELATED"/>
    <property type="match status" value="1"/>
</dbReference>
<evidence type="ECO:0000259" key="9">
    <source>
        <dbReference type="PROSITE" id="PS51762"/>
    </source>
</evidence>
<evidence type="ECO:0000313" key="10">
    <source>
        <dbReference type="EMBL" id="KAF3341420.1"/>
    </source>
</evidence>
<dbReference type="Proteomes" id="UP000623129">
    <property type="component" value="Unassembled WGS sequence"/>
</dbReference>